<dbReference type="Pfam" id="PF00578">
    <property type="entry name" value="AhpC-TSA"/>
    <property type="match status" value="1"/>
</dbReference>
<proteinExistence type="predicted"/>
<feature type="chain" id="PRO_5045350369" evidence="1">
    <location>
        <begin position="19"/>
        <end position="160"/>
    </location>
</feature>
<dbReference type="InterPro" id="IPR013766">
    <property type="entry name" value="Thioredoxin_domain"/>
</dbReference>
<protein>
    <submittedName>
        <fullName evidence="3">Thioredoxin</fullName>
    </submittedName>
</protein>
<dbReference type="PANTHER" id="PTHR42852">
    <property type="entry name" value="THIOL:DISULFIDE INTERCHANGE PROTEIN DSBE"/>
    <property type="match status" value="1"/>
</dbReference>
<keyword evidence="1" id="KW-0732">Signal</keyword>
<dbReference type="Gene3D" id="3.40.30.10">
    <property type="entry name" value="Glutaredoxin"/>
    <property type="match status" value="1"/>
</dbReference>
<organism evidence="3 4">
    <name type="scientific">Deinococcus aetherius</name>
    <dbReference type="NCBI Taxonomy" id="200252"/>
    <lineage>
        <taxon>Bacteria</taxon>
        <taxon>Thermotogati</taxon>
        <taxon>Deinococcota</taxon>
        <taxon>Deinococci</taxon>
        <taxon>Deinococcales</taxon>
        <taxon>Deinococcaceae</taxon>
        <taxon>Deinococcus</taxon>
    </lineage>
</organism>
<keyword evidence="4" id="KW-1185">Reference proteome</keyword>
<dbReference type="InterPro" id="IPR050553">
    <property type="entry name" value="Thioredoxin_ResA/DsbE_sf"/>
</dbReference>
<dbReference type="Proteomes" id="UP001064971">
    <property type="component" value="Plasmid pDAETH-3"/>
</dbReference>
<gene>
    <name evidence="3" type="primary">resA</name>
    <name evidence="3" type="ORF">DAETH_46420</name>
</gene>
<feature type="signal peptide" evidence="1">
    <location>
        <begin position="1"/>
        <end position="18"/>
    </location>
</feature>
<dbReference type="EMBL" id="AP026563">
    <property type="protein sequence ID" value="BDP44673.1"/>
    <property type="molecule type" value="Genomic_DNA"/>
</dbReference>
<name>A0ABM8ALG1_9DEIO</name>
<dbReference type="InterPro" id="IPR036249">
    <property type="entry name" value="Thioredoxin-like_sf"/>
</dbReference>
<feature type="domain" description="Thioredoxin" evidence="2">
    <location>
        <begin position="23"/>
        <end position="160"/>
    </location>
</feature>
<dbReference type="PANTHER" id="PTHR42852:SF13">
    <property type="entry name" value="PROTEIN DIPZ"/>
    <property type="match status" value="1"/>
</dbReference>
<evidence type="ECO:0000259" key="2">
    <source>
        <dbReference type="PROSITE" id="PS51352"/>
    </source>
</evidence>
<evidence type="ECO:0000256" key="1">
    <source>
        <dbReference type="SAM" id="SignalP"/>
    </source>
</evidence>
<keyword evidence="3" id="KW-0614">Plasmid</keyword>
<sequence length="160" mass="17441">MKRLLVLPALVTLALSQAGGGAGPRRPPAPNFTFTDLGGEQVSLADLRGQVVIVLFGALGCAPCRENDQLLRQYQLEYLTHDLAVISLHERATLEALRRYDAEFTFSTLTGLDPGQEIARRYHASPLPVTVFIDRDGLIRGVHRGRLDEGQLVQALGGLL</sequence>
<accession>A0ABM8ALG1</accession>
<dbReference type="PROSITE" id="PS51352">
    <property type="entry name" value="THIOREDOXIN_2"/>
    <property type="match status" value="1"/>
</dbReference>
<dbReference type="CDD" id="cd02966">
    <property type="entry name" value="TlpA_like_family"/>
    <property type="match status" value="1"/>
</dbReference>
<reference evidence="3" key="1">
    <citation type="submission" date="2022-07" db="EMBL/GenBank/DDBJ databases">
        <title>Complete Genome Sequence of the Radioresistant Bacterium Deinococcus aetherius ST0316, Isolated from the Air Dust collected in Lower Stratosphere above Japan.</title>
        <authorList>
            <person name="Satoh K."/>
            <person name="Hagiwara K."/>
            <person name="Katsumata K."/>
            <person name="Kubo A."/>
            <person name="Yokobori S."/>
            <person name="Yamagishi A."/>
            <person name="Oono Y."/>
            <person name="Narumi I."/>
        </authorList>
    </citation>
    <scope>NUCLEOTIDE SEQUENCE</scope>
    <source>
        <strain evidence="3">ST0316</strain>
        <plasmid evidence="3">pDAETH-3</plasmid>
    </source>
</reference>
<evidence type="ECO:0000313" key="3">
    <source>
        <dbReference type="EMBL" id="BDP44673.1"/>
    </source>
</evidence>
<dbReference type="SUPFAM" id="SSF52833">
    <property type="entry name" value="Thioredoxin-like"/>
    <property type="match status" value="1"/>
</dbReference>
<geneLocation type="plasmid" evidence="3 4">
    <name>pDAETH-3</name>
</geneLocation>
<dbReference type="InterPro" id="IPR000866">
    <property type="entry name" value="AhpC/TSA"/>
</dbReference>
<evidence type="ECO:0000313" key="4">
    <source>
        <dbReference type="Proteomes" id="UP001064971"/>
    </source>
</evidence>
<dbReference type="RefSeq" id="WP_264778611.1">
    <property type="nucleotide sequence ID" value="NZ_AP026563.1"/>
</dbReference>